<protein>
    <submittedName>
        <fullName evidence="6">Uncharacterized protein</fullName>
    </submittedName>
</protein>
<proteinExistence type="inferred from homology"/>
<evidence type="ECO:0000313" key="7">
    <source>
        <dbReference type="Proteomes" id="UP000013776"/>
    </source>
</evidence>
<comment type="pathway">
    <text evidence="1">Protein modification; protein ubiquitination.</text>
</comment>
<evidence type="ECO:0000313" key="6">
    <source>
        <dbReference type="EMBL" id="CCG84831.1"/>
    </source>
</evidence>
<dbReference type="VEuPathDB" id="FungiDB:TAPDE_005374"/>
<dbReference type="eggNOG" id="KOG0321">
    <property type="taxonomic scope" value="Eukaryota"/>
</dbReference>
<dbReference type="InterPro" id="IPR051865">
    <property type="entry name" value="WD-repeat_CDT2_adapter"/>
</dbReference>
<dbReference type="GO" id="GO:0030674">
    <property type="term" value="F:protein-macromolecule adaptor activity"/>
    <property type="evidence" value="ECO:0007669"/>
    <property type="project" value="TreeGrafter"/>
</dbReference>
<dbReference type="AlphaFoldDB" id="R4XGE1"/>
<comment type="caution">
    <text evidence="6">The sequence shown here is derived from an EMBL/GenBank/DDBJ whole genome shotgun (WGS) entry which is preliminary data.</text>
</comment>
<keyword evidence="4" id="KW-0853">WD repeat</keyword>
<organism evidence="6 7">
    <name type="scientific">Taphrina deformans (strain PYCC 5710 / ATCC 11124 / CBS 356.35 / IMI 108563 / JCM 9778 / NBRC 8474)</name>
    <name type="common">Peach leaf curl fungus</name>
    <name type="synonym">Lalaria deformans</name>
    <dbReference type="NCBI Taxonomy" id="1097556"/>
    <lineage>
        <taxon>Eukaryota</taxon>
        <taxon>Fungi</taxon>
        <taxon>Dikarya</taxon>
        <taxon>Ascomycota</taxon>
        <taxon>Taphrinomycotina</taxon>
        <taxon>Taphrinomycetes</taxon>
        <taxon>Taphrinales</taxon>
        <taxon>Taphrinaceae</taxon>
        <taxon>Taphrina</taxon>
    </lineage>
</organism>
<feature type="compositionally biased region" description="Basic and acidic residues" evidence="5">
    <location>
        <begin position="210"/>
        <end position="225"/>
    </location>
</feature>
<accession>R4XGE1</accession>
<name>R4XGE1_TAPDE</name>
<dbReference type="GO" id="GO:0005634">
    <property type="term" value="C:nucleus"/>
    <property type="evidence" value="ECO:0007669"/>
    <property type="project" value="TreeGrafter"/>
</dbReference>
<comment type="similarity">
    <text evidence="3">Belongs to the WD repeat cdt2 family.</text>
</comment>
<dbReference type="Proteomes" id="UP000013776">
    <property type="component" value="Unassembled WGS sequence"/>
</dbReference>
<evidence type="ECO:0000256" key="3">
    <source>
        <dbReference type="ARBA" id="ARBA00038344"/>
    </source>
</evidence>
<dbReference type="PANTHER" id="PTHR22852">
    <property type="entry name" value="LETHAL 2 DENTICLELESS PROTEIN RETINOIC ACID-REGULATED NUCLEAR MATRIX-ASSOCIATED PROTEIN"/>
    <property type="match status" value="1"/>
</dbReference>
<dbReference type="Gene3D" id="2.130.10.10">
    <property type="entry name" value="YVTN repeat-like/Quinoprotein amine dehydrogenase"/>
    <property type="match status" value="2"/>
</dbReference>
<dbReference type="EMBL" id="CAHR02000321">
    <property type="protein sequence ID" value="CCG84831.1"/>
    <property type="molecule type" value="Genomic_DNA"/>
</dbReference>
<sequence length="285" mass="31297">MLNWASLDARDDQLQSVFASPVVGCIQEAHSMTRKGTKTVPAPSITGMLYGPSGYLITACSANPMLKTWDLRYLRAAQSTSNAGYYPLLQTSSARPQKHLAEERLSYGTTAAPPVDPRRQRTYGVASLALSHDGQRIYSVNRDNKVYEYVTSHPHMGPTKVFDAPNLQIKTFYCKAAISKDDFLVCGNYSGSPVVIDTKRGGSPELLSGLKDDPANDQENRDAFRPWKSSGSDPRGKVKSETPSSLLLSGGHDLEVTGVSWSFDSSSFVSISDDKTARLWRRHET</sequence>
<feature type="region of interest" description="Disordered" evidence="5">
    <location>
        <begin position="197"/>
        <end position="249"/>
    </location>
</feature>
<dbReference type="PANTHER" id="PTHR22852:SF0">
    <property type="entry name" value="DENTICLELESS PROTEIN HOMOLOG"/>
    <property type="match status" value="1"/>
</dbReference>
<dbReference type="SUPFAM" id="SSF50978">
    <property type="entry name" value="WD40 repeat-like"/>
    <property type="match status" value="1"/>
</dbReference>
<gene>
    <name evidence="6" type="ORF">TAPDE_005374</name>
</gene>
<dbReference type="SMART" id="SM00320">
    <property type="entry name" value="WD40"/>
    <property type="match status" value="3"/>
</dbReference>
<dbReference type="PROSITE" id="PS50082">
    <property type="entry name" value="WD_REPEATS_2"/>
    <property type="match status" value="1"/>
</dbReference>
<dbReference type="Pfam" id="PF00400">
    <property type="entry name" value="WD40"/>
    <property type="match status" value="1"/>
</dbReference>
<dbReference type="GO" id="GO:0043161">
    <property type="term" value="P:proteasome-mediated ubiquitin-dependent protein catabolic process"/>
    <property type="evidence" value="ECO:0007669"/>
    <property type="project" value="TreeGrafter"/>
</dbReference>
<dbReference type="OrthoDB" id="5309139at2759"/>
<keyword evidence="2" id="KW-0833">Ubl conjugation pathway</keyword>
<feature type="repeat" description="WD" evidence="4">
    <location>
        <begin position="249"/>
        <end position="285"/>
    </location>
</feature>
<evidence type="ECO:0000256" key="5">
    <source>
        <dbReference type="SAM" id="MobiDB-lite"/>
    </source>
</evidence>
<dbReference type="PROSITE" id="PS50294">
    <property type="entry name" value="WD_REPEATS_REGION"/>
    <property type="match status" value="1"/>
</dbReference>
<evidence type="ECO:0000256" key="4">
    <source>
        <dbReference type="PROSITE-ProRule" id="PRU00221"/>
    </source>
</evidence>
<dbReference type="InterPro" id="IPR001680">
    <property type="entry name" value="WD40_rpt"/>
</dbReference>
<evidence type="ECO:0000256" key="2">
    <source>
        <dbReference type="ARBA" id="ARBA00022786"/>
    </source>
</evidence>
<dbReference type="InterPro" id="IPR036322">
    <property type="entry name" value="WD40_repeat_dom_sf"/>
</dbReference>
<dbReference type="InterPro" id="IPR015943">
    <property type="entry name" value="WD40/YVTN_repeat-like_dom_sf"/>
</dbReference>
<keyword evidence="7" id="KW-1185">Reference proteome</keyword>
<evidence type="ECO:0000256" key="1">
    <source>
        <dbReference type="ARBA" id="ARBA00004906"/>
    </source>
</evidence>
<dbReference type="STRING" id="1097556.R4XGE1"/>
<reference evidence="6 7" key="1">
    <citation type="journal article" date="2013" name="MBio">
        <title>Genome sequencing of the plant pathogen Taphrina deformans, the causal agent of peach leaf curl.</title>
        <authorList>
            <person name="Cisse O.H."/>
            <person name="Almeida J.M.G.C.F."/>
            <person name="Fonseca A."/>
            <person name="Kumar A.A."/>
            <person name="Salojaervi J."/>
            <person name="Overmyer K."/>
            <person name="Hauser P.M."/>
            <person name="Pagni M."/>
        </authorList>
    </citation>
    <scope>NUCLEOTIDE SEQUENCE [LARGE SCALE GENOMIC DNA]</scope>
    <source>
        <strain evidence="7">PYCC 5710 / ATCC 11124 / CBS 356.35 / IMI 108563 / JCM 9778 / NBRC 8474</strain>
    </source>
</reference>